<gene>
    <name evidence="1" type="ORF">N0F65_005489</name>
</gene>
<dbReference type="Proteomes" id="UP001146120">
    <property type="component" value="Unassembled WGS sequence"/>
</dbReference>
<proteinExistence type="predicted"/>
<dbReference type="AlphaFoldDB" id="A0AAV2YJG7"/>
<protein>
    <submittedName>
        <fullName evidence="1">Uncharacterized protein</fullName>
    </submittedName>
</protein>
<name>A0AAV2YJG7_9STRA</name>
<reference evidence="1" key="1">
    <citation type="submission" date="2022-11" db="EMBL/GenBank/DDBJ databases">
        <authorList>
            <person name="Morgan W.R."/>
            <person name="Tartar A."/>
        </authorList>
    </citation>
    <scope>NUCLEOTIDE SEQUENCE</scope>
    <source>
        <strain evidence="1">ARSEF 373</strain>
    </source>
</reference>
<dbReference type="EMBL" id="DAKRPA010000277">
    <property type="protein sequence ID" value="DAZ93978.1"/>
    <property type="molecule type" value="Genomic_DNA"/>
</dbReference>
<accession>A0AAV2YJG7</accession>
<evidence type="ECO:0000313" key="1">
    <source>
        <dbReference type="EMBL" id="DAZ93978.1"/>
    </source>
</evidence>
<organism evidence="1 2">
    <name type="scientific">Lagenidium giganteum</name>
    <dbReference type="NCBI Taxonomy" id="4803"/>
    <lineage>
        <taxon>Eukaryota</taxon>
        <taxon>Sar</taxon>
        <taxon>Stramenopiles</taxon>
        <taxon>Oomycota</taxon>
        <taxon>Peronosporomycetes</taxon>
        <taxon>Pythiales</taxon>
        <taxon>Pythiaceae</taxon>
    </lineage>
</organism>
<sequence length="126" mass="13875">MAVALPQTQAFDGTVTFLDGDDKRDISVTASQTCYNTLACAAKKPTALAWQGLPLDGVFHGKSYIYFYTDKDCVGRRRGWSTDPKDAPTALEYDELNDHIGSFMVWKKTGVIEHTADGCAAARLRH</sequence>
<evidence type="ECO:0000313" key="2">
    <source>
        <dbReference type="Proteomes" id="UP001146120"/>
    </source>
</evidence>
<comment type="caution">
    <text evidence="1">The sequence shown here is derived from an EMBL/GenBank/DDBJ whole genome shotgun (WGS) entry which is preliminary data.</text>
</comment>
<reference evidence="1" key="2">
    <citation type="journal article" date="2023" name="Microbiol Resour">
        <title>Decontamination and Annotation of the Draft Genome Sequence of the Oomycete Lagenidium giganteum ARSEF 373.</title>
        <authorList>
            <person name="Morgan W.R."/>
            <person name="Tartar A."/>
        </authorList>
    </citation>
    <scope>NUCLEOTIDE SEQUENCE</scope>
    <source>
        <strain evidence="1">ARSEF 373</strain>
    </source>
</reference>
<keyword evidence="2" id="KW-1185">Reference proteome</keyword>